<dbReference type="AlphaFoldDB" id="A0A8J3AA65"/>
<dbReference type="PROSITE" id="PS51257">
    <property type="entry name" value="PROKAR_LIPOPROTEIN"/>
    <property type="match status" value="1"/>
</dbReference>
<keyword evidence="5" id="KW-1185">Reference proteome</keyword>
<accession>A0A8J3AA65</accession>
<reference evidence="4" key="2">
    <citation type="submission" date="2020-09" db="EMBL/GenBank/DDBJ databases">
        <authorList>
            <person name="Sun Q."/>
            <person name="Zhou Y."/>
        </authorList>
    </citation>
    <scope>NUCLEOTIDE SEQUENCE</scope>
    <source>
        <strain evidence="4">CGMCC 1.14988</strain>
    </source>
</reference>
<feature type="domain" description="ORF 12 gene product N-terminal" evidence="3">
    <location>
        <begin position="50"/>
        <end position="132"/>
    </location>
</feature>
<evidence type="ECO:0000256" key="1">
    <source>
        <dbReference type="SAM" id="MobiDB-lite"/>
    </source>
</evidence>
<dbReference type="EMBL" id="BMHA01000006">
    <property type="protein sequence ID" value="GGI06170.1"/>
    <property type="molecule type" value="Genomic_DNA"/>
</dbReference>
<reference evidence="4" key="1">
    <citation type="journal article" date="2014" name="Int. J. Syst. Evol. Microbiol.">
        <title>Complete genome sequence of Corynebacterium casei LMG S-19264T (=DSM 44701T), isolated from a smear-ripened cheese.</title>
        <authorList>
            <consortium name="US DOE Joint Genome Institute (JGI-PGF)"/>
            <person name="Walter F."/>
            <person name="Albersmeier A."/>
            <person name="Kalinowski J."/>
            <person name="Ruckert C."/>
        </authorList>
    </citation>
    <scope>NUCLEOTIDE SEQUENCE</scope>
    <source>
        <strain evidence="4">CGMCC 1.14988</strain>
    </source>
</reference>
<evidence type="ECO:0000259" key="3">
    <source>
        <dbReference type="Pfam" id="PF18042"/>
    </source>
</evidence>
<dbReference type="Gene3D" id="3.40.710.10">
    <property type="entry name" value="DD-peptidase/beta-lactamase superfamily"/>
    <property type="match status" value="1"/>
</dbReference>
<dbReference type="RefSeq" id="WP_130650647.1">
    <property type="nucleotide sequence ID" value="NZ_BMHA01000006.1"/>
</dbReference>
<evidence type="ECO:0000259" key="2">
    <source>
        <dbReference type="Pfam" id="PF13354"/>
    </source>
</evidence>
<evidence type="ECO:0000313" key="5">
    <source>
        <dbReference type="Proteomes" id="UP000650511"/>
    </source>
</evidence>
<proteinExistence type="predicted"/>
<dbReference type="InterPro" id="IPR000871">
    <property type="entry name" value="Beta-lactam_class-A"/>
</dbReference>
<organism evidence="4 5">
    <name type="scientific">Egicoccus halophilus</name>
    <dbReference type="NCBI Taxonomy" id="1670830"/>
    <lineage>
        <taxon>Bacteria</taxon>
        <taxon>Bacillati</taxon>
        <taxon>Actinomycetota</taxon>
        <taxon>Nitriliruptoria</taxon>
        <taxon>Egicoccales</taxon>
        <taxon>Egicoccaceae</taxon>
        <taxon>Egicoccus</taxon>
    </lineage>
</organism>
<protein>
    <recommendedName>
        <fullName evidence="6">Beta-lactamase class A</fullName>
    </recommendedName>
</protein>
<feature type="region of interest" description="Disordered" evidence="1">
    <location>
        <begin position="23"/>
        <end position="42"/>
    </location>
</feature>
<dbReference type="GO" id="GO:0030655">
    <property type="term" value="P:beta-lactam antibiotic catabolic process"/>
    <property type="evidence" value="ECO:0007669"/>
    <property type="project" value="InterPro"/>
</dbReference>
<feature type="domain" description="Beta-lactamase class A catalytic" evidence="2">
    <location>
        <begin position="193"/>
        <end position="390"/>
    </location>
</feature>
<gene>
    <name evidence="4" type="ORF">GCM10011354_17750</name>
</gene>
<name>A0A8J3AA65_9ACTN</name>
<dbReference type="PANTHER" id="PTHR35333">
    <property type="entry name" value="BETA-LACTAMASE"/>
    <property type="match status" value="1"/>
</dbReference>
<dbReference type="GO" id="GO:0046677">
    <property type="term" value="P:response to antibiotic"/>
    <property type="evidence" value="ECO:0007669"/>
    <property type="project" value="InterPro"/>
</dbReference>
<dbReference type="Proteomes" id="UP000650511">
    <property type="component" value="Unassembled WGS sequence"/>
</dbReference>
<dbReference type="Pfam" id="PF18042">
    <property type="entry name" value="ORF_12_N"/>
    <property type="match status" value="1"/>
</dbReference>
<dbReference type="InterPro" id="IPR040846">
    <property type="entry name" value="ORF_12_N"/>
</dbReference>
<sequence length="465" mass="49509">MLLARRRAATVLVVIAALGVACDDGGPGPSDPPPGDEAAPAPADADAVVLPDTPLGEQLRWLLDVLADGPPDDAAVDARFDDAFLAEVSVAELRQVFAQFRGDWTVTDVDAAPDGLEGRMRVLEAGGADFEVLAAVEPDPPHRFTGLLLRPASDVETPPDLEALAERLEAAAETSAVLVAEVRDGTCTPVFADDADVVVPIASAFKLYVLGAVADAVTAGELDWDETLVVRDRLRSLPSGRLQDEPDGTEVTVREAALAMVEISDNTATDLLIDRVGREAVEQALARYGHHDPSRNQPLITTRELFQLKLGVDAGRRSAFVDADEPVRRQLLDELGGEPLDVAPEAWTTPIEVDTLEWFATAEDLCRAHVALAEVGRRDPTAPVRDILAANPGTGIDPEVWSYAGFKGGSEPGVLTLSWYLEPVDDDADAHVVVTAAADTRQPLDELEVAALMTTAVEVVSEDLR</sequence>
<dbReference type="InterPro" id="IPR045155">
    <property type="entry name" value="Beta-lactam_cat"/>
</dbReference>
<dbReference type="GO" id="GO:0008800">
    <property type="term" value="F:beta-lactamase activity"/>
    <property type="evidence" value="ECO:0007669"/>
    <property type="project" value="InterPro"/>
</dbReference>
<evidence type="ECO:0000313" key="4">
    <source>
        <dbReference type="EMBL" id="GGI06170.1"/>
    </source>
</evidence>
<dbReference type="Gene3D" id="3.10.450.280">
    <property type="match status" value="1"/>
</dbReference>
<dbReference type="InterPro" id="IPR012338">
    <property type="entry name" value="Beta-lactam/transpept-like"/>
</dbReference>
<dbReference type="Pfam" id="PF13354">
    <property type="entry name" value="Beta-lactamase2"/>
    <property type="match status" value="1"/>
</dbReference>
<evidence type="ECO:0008006" key="6">
    <source>
        <dbReference type="Google" id="ProtNLM"/>
    </source>
</evidence>
<dbReference type="SUPFAM" id="SSF56601">
    <property type="entry name" value="beta-lactamase/transpeptidase-like"/>
    <property type="match status" value="1"/>
</dbReference>
<comment type="caution">
    <text evidence="4">The sequence shown here is derived from an EMBL/GenBank/DDBJ whole genome shotgun (WGS) entry which is preliminary data.</text>
</comment>
<dbReference type="PANTHER" id="PTHR35333:SF5">
    <property type="entry name" value="CONSERVED LIPOPROTEIN LPQF-RELATED"/>
    <property type="match status" value="1"/>
</dbReference>
<dbReference type="OrthoDB" id="108135at2"/>